<evidence type="ECO:0000313" key="1">
    <source>
        <dbReference type="EMBL" id="CAE0838307.1"/>
    </source>
</evidence>
<dbReference type="GO" id="GO:0005634">
    <property type="term" value="C:nucleus"/>
    <property type="evidence" value="ECO:0007669"/>
    <property type="project" value="InterPro"/>
</dbReference>
<dbReference type="Gene3D" id="2.60.40.1490">
    <property type="entry name" value="Histone chaperone ASF1-like"/>
    <property type="match status" value="1"/>
</dbReference>
<name>A0A7S4GIT2_9EUGL</name>
<dbReference type="GO" id="GO:0006325">
    <property type="term" value="P:chromatin organization"/>
    <property type="evidence" value="ECO:0007669"/>
    <property type="project" value="InterPro"/>
</dbReference>
<dbReference type="EMBL" id="HBJA01144223">
    <property type="protein sequence ID" value="CAE0838307.1"/>
    <property type="molecule type" value="Transcribed_RNA"/>
</dbReference>
<protein>
    <submittedName>
        <fullName evidence="1">Uncharacterized protein</fullName>
    </submittedName>
</protein>
<accession>A0A7S4GIT2</accession>
<dbReference type="AlphaFoldDB" id="A0A7S4GIT2"/>
<proteinExistence type="predicted"/>
<dbReference type="InterPro" id="IPR036747">
    <property type="entry name" value="ASF1-like_sf"/>
</dbReference>
<reference evidence="1" key="1">
    <citation type="submission" date="2021-01" db="EMBL/GenBank/DDBJ databases">
        <authorList>
            <person name="Corre E."/>
            <person name="Pelletier E."/>
            <person name="Niang G."/>
            <person name="Scheremetjew M."/>
            <person name="Finn R."/>
            <person name="Kale V."/>
            <person name="Holt S."/>
            <person name="Cochrane G."/>
            <person name="Meng A."/>
            <person name="Brown T."/>
            <person name="Cohen L."/>
        </authorList>
    </citation>
    <scope>NUCLEOTIDE SEQUENCE</scope>
    <source>
        <strain evidence="1">CCMP1594</strain>
    </source>
</reference>
<sequence length="131" mass="14633">MATINVTKCEVSPNDCPLSTNLDISIEFNTDKTLKQGSWKLQYEVDYTGSRHILDIATTQPQEYESGTNHCFAFSVPEVNVEGIKEKSLMNMGLLRAVLTDGAEHVSDVTLVVQVTKENETLMRRILSPIE</sequence>
<gene>
    <name evidence="1" type="ORF">EGYM00163_LOCUS49679</name>
</gene>
<organism evidence="1">
    <name type="scientific">Eutreptiella gymnastica</name>
    <dbReference type="NCBI Taxonomy" id="73025"/>
    <lineage>
        <taxon>Eukaryota</taxon>
        <taxon>Discoba</taxon>
        <taxon>Euglenozoa</taxon>
        <taxon>Euglenida</taxon>
        <taxon>Spirocuta</taxon>
        <taxon>Euglenophyceae</taxon>
        <taxon>Eutreptiales</taxon>
        <taxon>Eutreptiaceae</taxon>
        <taxon>Eutreptiella</taxon>
    </lineage>
</organism>